<organism evidence="4 5">
    <name type="scientific">Micromonospora robiginosa</name>
    <dbReference type="NCBI Taxonomy" id="2749844"/>
    <lineage>
        <taxon>Bacteria</taxon>
        <taxon>Bacillati</taxon>
        <taxon>Actinomycetota</taxon>
        <taxon>Actinomycetes</taxon>
        <taxon>Micromonosporales</taxon>
        <taxon>Micromonosporaceae</taxon>
        <taxon>Micromonospora</taxon>
    </lineage>
</organism>
<evidence type="ECO:0000259" key="3">
    <source>
        <dbReference type="PROSITE" id="PS51186"/>
    </source>
</evidence>
<dbReference type="Proteomes" id="UP000510844">
    <property type="component" value="Chromosome"/>
</dbReference>
<dbReference type="PANTHER" id="PTHR43877">
    <property type="entry name" value="AMINOALKYLPHOSPHONATE N-ACETYLTRANSFERASE-RELATED-RELATED"/>
    <property type="match status" value="1"/>
</dbReference>
<accession>A0A7L6B9G4</accession>
<dbReference type="EMBL" id="CP059322">
    <property type="protein sequence ID" value="QLQ38479.1"/>
    <property type="molecule type" value="Genomic_DNA"/>
</dbReference>
<evidence type="ECO:0000256" key="2">
    <source>
        <dbReference type="ARBA" id="ARBA00023315"/>
    </source>
</evidence>
<evidence type="ECO:0000313" key="4">
    <source>
        <dbReference type="EMBL" id="QLQ38479.1"/>
    </source>
</evidence>
<evidence type="ECO:0000313" key="5">
    <source>
        <dbReference type="Proteomes" id="UP000510844"/>
    </source>
</evidence>
<dbReference type="Pfam" id="PF00583">
    <property type="entry name" value="Acetyltransf_1"/>
    <property type="match status" value="1"/>
</dbReference>
<dbReference type="PROSITE" id="PS51186">
    <property type="entry name" value="GNAT"/>
    <property type="match status" value="1"/>
</dbReference>
<dbReference type="GO" id="GO:0016747">
    <property type="term" value="F:acyltransferase activity, transferring groups other than amino-acyl groups"/>
    <property type="evidence" value="ECO:0007669"/>
    <property type="project" value="InterPro"/>
</dbReference>
<gene>
    <name evidence="4" type="ORF">H1D33_06415</name>
</gene>
<dbReference type="CDD" id="cd04301">
    <property type="entry name" value="NAT_SF"/>
    <property type="match status" value="1"/>
</dbReference>
<dbReference type="InterPro" id="IPR000182">
    <property type="entry name" value="GNAT_dom"/>
</dbReference>
<reference evidence="5" key="1">
    <citation type="submission" date="2020-07" db="EMBL/GenBank/DDBJ databases">
        <title>A new Micromonospora strain with potent antibiotic activity isolated from the microbiome of a mid-Atlantic deep-sea sponge.</title>
        <authorList>
            <person name="Back C.R."/>
            <person name="Stennett H.L."/>
            <person name="Williams S.E."/>
            <person name="Wang L."/>
            <person name="Ojeda Gomez J."/>
            <person name="Abdulle O.M."/>
            <person name="Duffy T."/>
            <person name="Hendry K.R."/>
            <person name="Powell D."/>
            <person name="Stach J.E."/>
            <person name="Essex-Lopresti A.E."/>
            <person name="Willis C.L."/>
            <person name="Curnow P."/>
            <person name="Race P.R."/>
        </authorList>
    </citation>
    <scope>NUCLEOTIDE SEQUENCE [LARGE SCALE GENOMIC DNA]</scope>
    <source>
        <strain evidence="5">28ISP2-46</strain>
    </source>
</reference>
<name>A0A7L6B9G4_9ACTN</name>
<reference evidence="4 5" key="2">
    <citation type="journal article" date="2021" name="Mar. Drugs">
        <title>A New Micromonospora Strain with Antibiotic Activity Isolated from the Microbiome of a Mid-Atlantic Deep-Sea Sponge.</title>
        <authorList>
            <person name="Back C.R."/>
            <person name="Stennett H.L."/>
            <person name="Williams S.E."/>
            <person name="Wang L."/>
            <person name="Ojeda Gomez J."/>
            <person name="Abdulle O.M."/>
            <person name="Duffy T."/>
            <person name="Neal C."/>
            <person name="Mantell J."/>
            <person name="Jepson M.A."/>
            <person name="Hendry K.R."/>
            <person name="Powell D."/>
            <person name="Stach J.E.M."/>
            <person name="Essex-Lopresti A.E."/>
            <person name="Willis C.L."/>
            <person name="Curnow P."/>
            <person name="Race P.R."/>
        </authorList>
    </citation>
    <scope>NUCLEOTIDE SEQUENCE [LARGE SCALE GENOMIC DNA]</scope>
    <source>
        <strain evidence="4 5">28ISP2-46</strain>
    </source>
</reference>
<evidence type="ECO:0000256" key="1">
    <source>
        <dbReference type="ARBA" id="ARBA00022679"/>
    </source>
</evidence>
<feature type="domain" description="N-acetyltransferase" evidence="3">
    <location>
        <begin position="2"/>
        <end position="150"/>
    </location>
</feature>
<dbReference type="InterPro" id="IPR016181">
    <property type="entry name" value="Acyl_CoA_acyltransferase"/>
</dbReference>
<dbReference type="SUPFAM" id="SSF55729">
    <property type="entry name" value="Acyl-CoA N-acyltransferases (Nat)"/>
    <property type="match status" value="1"/>
</dbReference>
<proteinExistence type="predicted"/>
<dbReference type="RefSeq" id="WP_181570907.1">
    <property type="nucleotide sequence ID" value="NZ_CP059322.2"/>
</dbReference>
<protein>
    <submittedName>
        <fullName evidence="4">GNAT family N-acetyltransferase</fullName>
    </submittedName>
</protein>
<dbReference type="Gene3D" id="3.40.630.30">
    <property type="match status" value="1"/>
</dbReference>
<keyword evidence="1" id="KW-0808">Transferase</keyword>
<dbReference type="AlphaFoldDB" id="A0A7L6B9G4"/>
<sequence length="160" mass="17214">MTTVVPVVPDHPAFDQVAGLFDAYRVHYGQPSSPARTASWLRDQLAQHRLAAAAAIRGDQVCGFITVATMPASLRLGTAWSIRDLYVAADHRRTGVARALLHHAILGARVAGARRVSLQTETDNSPALKLYTAIGFTPVAGLDLLNLTLDPLPRDPRDTA</sequence>
<keyword evidence="5" id="KW-1185">Reference proteome</keyword>
<dbReference type="KEGG" id="mfeu:H1D33_06415"/>
<dbReference type="PANTHER" id="PTHR43877:SF5">
    <property type="entry name" value="BLL8307 PROTEIN"/>
    <property type="match status" value="1"/>
</dbReference>
<dbReference type="InterPro" id="IPR050832">
    <property type="entry name" value="Bact_Acetyltransf"/>
</dbReference>
<keyword evidence="2" id="KW-0012">Acyltransferase</keyword>